<keyword evidence="5" id="KW-1185">Reference proteome</keyword>
<name>A0AAN6N8W8_9PEZI</name>
<dbReference type="InterPro" id="IPR035971">
    <property type="entry name" value="CBD_sf"/>
</dbReference>
<dbReference type="GO" id="GO:0005975">
    <property type="term" value="P:carbohydrate metabolic process"/>
    <property type="evidence" value="ECO:0007669"/>
    <property type="project" value="InterPro"/>
</dbReference>
<evidence type="ECO:0000259" key="3">
    <source>
        <dbReference type="PROSITE" id="PS51164"/>
    </source>
</evidence>
<evidence type="ECO:0000313" key="4">
    <source>
        <dbReference type="EMBL" id="KAK3941320.1"/>
    </source>
</evidence>
<dbReference type="GO" id="GO:0005576">
    <property type="term" value="C:extracellular region"/>
    <property type="evidence" value="ECO:0007669"/>
    <property type="project" value="InterPro"/>
</dbReference>
<sequence>MLSSALKLPAILALLVLIEAVVGDGPTITTTTSPQESSATGPIICVDYLNECGMMYGGCFASTSPWPTFSKPPCATTTSTSKMAEPTQTRWGQCGGIGWTGAVTCGSPYTCTYLNDWYSQCA</sequence>
<dbReference type="SMART" id="SM00236">
    <property type="entry name" value="fCBD"/>
    <property type="match status" value="1"/>
</dbReference>
<keyword evidence="1 2" id="KW-0732">Signal</keyword>
<feature type="signal peptide" evidence="2">
    <location>
        <begin position="1"/>
        <end position="23"/>
    </location>
</feature>
<dbReference type="AlphaFoldDB" id="A0AAN6N8W8"/>
<accession>A0AAN6N8W8</accession>
<reference evidence="5" key="1">
    <citation type="journal article" date="2023" name="Mol. Phylogenet. Evol.">
        <title>Genome-scale phylogeny and comparative genomics of the fungal order Sordariales.</title>
        <authorList>
            <person name="Hensen N."/>
            <person name="Bonometti L."/>
            <person name="Westerberg I."/>
            <person name="Brannstrom I.O."/>
            <person name="Guillou S."/>
            <person name="Cros-Aarteil S."/>
            <person name="Calhoun S."/>
            <person name="Haridas S."/>
            <person name="Kuo A."/>
            <person name="Mondo S."/>
            <person name="Pangilinan J."/>
            <person name="Riley R."/>
            <person name="LaButti K."/>
            <person name="Andreopoulos B."/>
            <person name="Lipzen A."/>
            <person name="Chen C."/>
            <person name="Yan M."/>
            <person name="Daum C."/>
            <person name="Ng V."/>
            <person name="Clum A."/>
            <person name="Steindorff A."/>
            <person name="Ohm R.A."/>
            <person name="Martin F."/>
            <person name="Silar P."/>
            <person name="Natvig D.O."/>
            <person name="Lalanne C."/>
            <person name="Gautier V."/>
            <person name="Ament-Velasquez S.L."/>
            <person name="Kruys A."/>
            <person name="Hutchinson M.I."/>
            <person name="Powell A.J."/>
            <person name="Barry K."/>
            <person name="Miller A.N."/>
            <person name="Grigoriev I.V."/>
            <person name="Debuchy R."/>
            <person name="Gladieux P."/>
            <person name="Hiltunen Thoren M."/>
            <person name="Johannesson H."/>
        </authorList>
    </citation>
    <scope>NUCLEOTIDE SEQUENCE [LARGE SCALE GENOMIC DNA]</scope>
    <source>
        <strain evidence="5">CBS 340.73</strain>
    </source>
</reference>
<feature type="domain" description="CBM1" evidence="3">
    <location>
        <begin position="86"/>
        <end position="122"/>
    </location>
</feature>
<dbReference type="PROSITE" id="PS51164">
    <property type="entry name" value="CBM1_2"/>
    <property type="match status" value="1"/>
</dbReference>
<evidence type="ECO:0000313" key="5">
    <source>
        <dbReference type="Proteomes" id="UP001303473"/>
    </source>
</evidence>
<dbReference type="Proteomes" id="UP001303473">
    <property type="component" value="Unassembled WGS sequence"/>
</dbReference>
<gene>
    <name evidence="4" type="ORF">QBC46DRAFT_103871</name>
</gene>
<feature type="chain" id="PRO_5042970993" description="CBM1 domain-containing protein" evidence="2">
    <location>
        <begin position="24"/>
        <end position="122"/>
    </location>
</feature>
<proteinExistence type="predicted"/>
<protein>
    <recommendedName>
        <fullName evidence="3">CBM1 domain-containing protein</fullName>
    </recommendedName>
</protein>
<evidence type="ECO:0000256" key="1">
    <source>
        <dbReference type="ARBA" id="ARBA00022729"/>
    </source>
</evidence>
<dbReference type="SUPFAM" id="SSF57180">
    <property type="entry name" value="Cellulose-binding domain"/>
    <property type="match status" value="1"/>
</dbReference>
<dbReference type="PROSITE" id="PS00562">
    <property type="entry name" value="CBM1_1"/>
    <property type="match status" value="1"/>
</dbReference>
<dbReference type="InterPro" id="IPR000254">
    <property type="entry name" value="CBD"/>
</dbReference>
<comment type="caution">
    <text evidence="4">The sequence shown here is derived from an EMBL/GenBank/DDBJ whole genome shotgun (WGS) entry which is preliminary data.</text>
</comment>
<dbReference type="GO" id="GO:0030248">
    <property type="term" value="F:cellulose binding"/>
    <property type="evidence" value="ECO:0007669"/>
    <property type="project" value="InterPro"/>
</dbReference>
<dbReference type="EMBL" id="MU853784">
    <property type="protein sequence ID" value="KAK3941320.1"/>
    <property type="molecule type" value="Genomic_DNA"/>
</dbReference>
<organism evidence="4 5">
    <name type="scientific">Diplogelasinospora grovesii</name>
    <dbReference type="NCBI Taxonomy" id="303347"/>
    <lineage>
        <taxon>Eukaryota</taxon>
        <taxon>Fungi</taxon>
        <taxon>Dikarya</taxon>
        <taxon>Ascomycota</taxon>
        <taxon>Pezizomycotina</taxon>
        <taxon>Sordariomycetes</taxon>
        <taxon>Sordariomycetidae</taxon>
        <taxon>Sordariales</taxon>
        <taxon>Diplogelasinosporaceae</taxon>
        <taxon>Diplogelasinospora</taxon>
    </lineage>
</organism>
<evidence type="ECO:0000256" key="2">
    <source>
        <dbReference type="SAM" id="SignalP"/>
    </source>
</evidence>
<dbReference type="Pfam" id="PF00734">
    <property type="entry name" value="CBM_1"/>
    <property type="match status" value="1"/>
</dbReference>